<gene>
    <name evidence="1" type="ORF">MENTE1834_LOCUS24231</name>
</gene>
<evidence type="ECO:0000313" key="1">
    <source>
        <dbReference type="EMBL" id="CAK5077321.1"/>
    </source>
</evidence>
<accession>A0ACB0ZEC5</accession>
<protein>
    <submittedName>
        <fullName evidence="1">Uncharacterized protein</fullName>
    </submittedName>
</protein>
<comment type="caution">
    <text evidence="1">The sequence shown here is derived from an EMBL/GenBank/DDBJ whole genome shotgun (WGS) entry which is preliminary data.</text>
</comment>
<keyword evidence="2" id="KW-1185">Reference proteome</keyword>
<proteinExistence type="predicted"/>
<organism evidence="1 2">
    <name type="scientific">Meloidogyne enterolobii</name>
    <name type="common">Root-knot nematode worm</name>
    <name type="synonym">Meloidogyne mayaguensis</name>
    <dbReference type="NCBI Taxonomy" id="390850"/>
    <lineage>
        <taxon>Eukaryota</taxon>
        <taxon>Metazoa</taxon>
        <taxon>Ecdysozoa</taxon>
        <taxon>Nematoda</taxon>
        <taxon>Chromadorea</taxon>
        <taxon>Rhabditida</taxon>
        <taxon>Tylenchina</taxon>
        <taxon>Tylenchomorpha</taxon>
        <taxon>Tylenchoidea</taxon>
        <taxon>Meloidogynidae</taxon>
        <taxon>Meloidogyninae</taxon>
        <taxon>Meloidogyne</taxon>
    </lineage>
</organism>
<dbReference type="EMBL" id="CAVMJV010000032">
    <property type="protein sequence ID" value="CAK5077321.1"/>
    <property type="molecule type" value="Genomic_DNA"/>
</dbReference>
<dbReference type="Proteomes" id="UP001497535">
    <property type="component" value="Unassembled WGS sequence"/>
</dbReference>
<reference evidence="1" key="1">
    <citation type="submission" date="2023-11" db="EMBL/GenBank/DDBJ databases">
        <authorList>
            <person name="Poullet M."/>
        </authorList>
    </citation>
    <scope>NUCLEOTIDE SEQUENCE</scope>
    <source>
        <strain evidence="1">E1834</strain>
    </source>
</reference>
<name>A0ACB0ZEC5_MELEN</name>
<evidence type="ECO:0000313" key="2">
    <source>
        <dbReference type="Proteomes" id="UP001497535"/>
    </source>
</evidence>
<sequence length="80" mass="8732">MPSYPTTNLASSSSTMSDFAFPATMTYPACLNMEQQTPKLTASSLYSYDTSCVAALYGAPFINDSYSINQGGNQQQQYFN</sequence>